<dbReference type="Proteomes" id="UP000014463">
    <property type="component" value="Unassembled WGS sequence"/>
</dbReference>
<dbReference type="RefSeq" id="WP_016417752.1">
    <property type="nucleotide sequence ID" value="NZ_KE332392.1"/>
</dbReference>
<keyword evidence="1" id="KW-0732">Signal</keyword>
<comment type="caution">
    <text evidence="3">The sequence shown here is derived from an EMBL/GenBank/DDBJ whole genome shotgun (WGS) entry which is preliminary data.</text>
</comment>
<keyword evidence="4" id="KW-1185">Reference proteome</keyword>
<evidence type="ECO:0000313" key="3">
    <source>
        <dbReference type="EMBL" id="EPC01062.1"/>
    </source>
</evidence>
<evidence type="ECO:0000313" key="4">
    <source>
        <dbReference type="Proteomes" id="UP000014463"/>
    </source>
</evidence>
<reference evidence="3 4" key="1">
    <citation type="journal article" date="2013" name="Genome Announc.">
        <title>Draft genome sequence of the moderately halophilic gammaproteobacterium Halomonas anticariensis FP35.</title>
        <authorList>
            <person name="Tahrioui A."/>
            <person name="Quesada E."/>
            <person name="Llamas I."/>
        </authorList>
    </citation>
    <scope>NUCLEOTIDE SEQUENCE [LARGE SCALE GENOMIC DNA]</scope>
    <source>
        <strain evidence="4">DSM 16096 / CECT 5854 / LMG 22089 / FP35</strain>
    </source>
</reference>
<sequence length="170" mass="19001">MKCISLPCRHVLAVGVLAGWVPAMLVQAQEAAPEPEASHPIEHKTDSCMEEGDWTTQAMHECAAQAHDDWEEEIQRLTMMLERVLGSEAREALSDAQEAWRSSRDADFAFISAYYAQLYRAELSGGTLGPLAEQLFRNAVLQDRANQLQRYLDALEELQAPSGELEMIPE</sequence>
<dbReference type="OrthoDB" id="6164179at2"/>
<evidence type="ECO:0000256" key="1">
    <source>
        <dbReference type="SAM" id="SignalP"/>
    </source>
</evidence>
<dbReference type="STRING" id="1121939.L861_10845"/>
<dbReference type="PATRIC" id="fig|1121939.11.peg.3234"/>
<proteinExistence type="predicted"/>
<evidence type="ECO:0000259" key="2">
    <source>
        <dbReference type="Pfam" id="PF07007"/>
    </source>
</evidence>
<dbReference type="Gene3D" id="1.20.1270.180">
    <property type="match status" value="1"/>
</dbReference>
<protein>
    <recommendedName>
        <fullName evidence="2">Lysozyme inhibitor LprI-like N-terminal domain-containing protein</fullName>
    </recommendedName>
</protein>
<accession>S2KG18</accession>
<name>S2KG18_LITA3</name>
<dbReference type="Pfam" id="PF07007">
    <property type="entry name" value="LprI"/>
    <property type="match status" value="1"/>
</dbReference>
<feature type="chain" id="PRO_5004509969" description="Lysozyme inhibitor LprI-like N-terminal domain-containing protein" evidence="1">
    <location>
        <begin position="29"/>
        <end position="170"/>
    </location>
</feature>
<organism evidence="3 4">
    <name type="scientific">Litchfieldella anticariensis (strain DSM 16096 / CECT 5854 / CIP 108499 / LMG 22089 / FP35)</name>
    <name type="common">Halomonas anticariensis</name>
    <dbReference type="NCBI Taxonomy" id="1121939"/>
    <lineage>
        <taxon>Bacteria</taxon>
        <taxon>Pseudomonadati</taxon>
        <taxon>Pseudomonadota</taxon>
        <taxon>Gammaproteobacteria</taxon>
        <taxon>Oceanospirillales</taxon>
        <taxon>Halomonadaceae</taxon>
        <taxon>Litchfieldella</taxon>
    </lineage>
</organism>
<feature type="domain" description="Lysozyme inhibitor LprI-like N-terminal" evidence="2">
    <location>
        <begin position="48"/>
        <end position="148"/>
    </location>
</feature>
<feature type="signal peptide" evidence="1">
    <location>
        <begin position="1"/>
        <end position="28"/>
    </location>
</feature>
<dbReference type="AlphaFoldDB" id="S2KG18"/>
<dbReference type="InterPro" id="IPR009739">
    <property type="entry name" value="LprI-like_N"/>
</dbReference>
<dbReference type="EMBL" id="ASTJ01000036">
    <property type="protein sequence ID" value="EPC01062.1"/>
    <property type="molecule type" value="Genomic_DNA"/>
</dbReference>
<gene>
    <name evidence="3" type="ORF">L861_10845</name>
</gene>